<dbReference type="EMBL" id="LPVY01000020">
    <property type="protein sequence ID" value="KZB62950.1"/>
    <property type="molecule type" value="Genomic_DNA"/>
</dbReference>
<dbReference type="Proteomes" id="UP000076335">
    <property type="component" value="Unassembled WGS sequence"/>
</dbReference>
<name>A0A154L3H3_9PROT</name>
<comment type="caution">
    <text evidence="2">The sequence shown here is derived from an EMBL/GenBank/DDBJ whole genome shotgun (WGS) entry which is preliminary data.</text>
</comment>
<organism evidence="2 3">
    <name type="scientific">Thalassospira lucentensis</name>
    <dbReference type="NCBI Taxonomy" id="168935"/>
    <lineage>
        <taxon>Bacteria</taxon>
        <taxon>Pseudomonadati</taxon>
        <taxon>Pseudomonadota</taxon>
        <taxon>Alphaproteobacteria</taxon>
        <taxon>Rhodospirillales</taxon>
        <taxon>Thalassospiraceae</taxon>
        <taxon>Thalassospira</taxon>
    </lineage>
</organism>
<gene>
    <name evidence="2" type="ORF">AUP42_02560</name>
</gene>
<dbReference type="InterPro" id="IPR021109">
    <property type="entry name" value="Peptidase_aspartic_dom_sf"/>
</dbReference>
<evidence type="ECO:0000313" key="3">
    <source>
        <dbReference type="Proteomes" id="UP000076335"/>
    </source>
</evidence>
<protein>
    <submittedName>
        <fullName evidence="2">Uncharacterized protein</fullName>
    </submittedName>
</protein>
<feature type="compositionally biased region" description="Low complexity" evidence="1">
    <location>
        <begin position="226"/>
        <end position="240"/>
    </location>
</feature>
<dbReference type="AlphaFoldDB" id="A0A154L3H3"/>
<feature type="compositionally biased region" description="Low complexity" evidence="1">
    <location>
        <begin position="289"/>
        <end position="303"/>
    </location>
</feature>
<reference evidence="2 3" key="1">
    <citation type="submission" date="2015-12" db="EMBL/GenBank/DDBJ databases">
        <title>Genome sequence of Thalassospira lucentensis MCCC 1A02072.</title>
        <authorList>
            <person name="Lu L."/>
            <person name="Lai Q."/>
            <person name="Shao Z."/>
            <person name="Qian P."/>
        </authorList>
    </citation>
    <scope>NUCLEOTIDE SEQUENCE [LARGE SCALE GENOMIC DNA]</scope>
    <source>
        <strain evidence="2 3">MCCC 1A02072</strain>
    </source>
</reference>
<accession>A0A154L3H3</accession>
<feature type="compositionally biased region" description="Polar residues" evidence="1">
    <location>
        <begin position="305"/>
        <end position="318"/>
    </location>
</feature>
<proteinExistence type="predicted"/>
<sequence>MNPTLYKALIMLASNSKPASATKPAGRDGGLGNRTVLYADEPVDLPDWGIAALPSMILGAAPQSCLFVSDLTVEEPENDAENSAGTPGDADTPAPVKVSFSLTVDSAPDDNSKLIQRQITWRLAMPASTFRQITTSANSTPVRAPVIRTKLVLRGVICDVELGLLEVPGITQPLLVGRDTLSDRFLIRPDHDKAAPTPSPSATLSITPDEPAAPAKPVDPAPTPAPATATATPAEPGKTPDTSNAVPQPAASTPDMATVPVSPKSEAASATIPTPTPTPAPAPAPDAPAPTADQGAAPAPAADISGTTTAVPDGTNGNTAPATQPPPATPSTDQGDDASAASQPVEADKPTPTTPA</sequence>
<evidence type="ECO:0000256" key="1">
    <source>
        <dbReference type="SAM" id="MobiDB-lite"/>
    </source>
</evidence>
<feature type="region of interest" description="Disordered" evidence="1">
    <location>
        <begin position="190"/>
        <end position="356"/>
    </location>
</feature>
<dbReference type="SUPFAM" id="SSF50630">
    <property type="entry name" value="Acid proteases"/>
    <property type="match status" value="1"/>
</dbReference>
<feature type="compositionally biased region" description="Pro residues" evidence="1">
    <location>
        <begin position="274"/>
        <end position="288"/>
    </location>
</feature>
<evidence type="ECO:0000313" key="2">
    <source>
        <dbReference type="EMBL" id="KZB62950.1"/>
    </source>
</evidence>